<dbReference type="RefSeq" id="WP_308787503.1">
    <property type="nucleotide sequence ID" value="NZ_JAUSWB010000005.1"/>
</dbReference>
<dbReference type="Proteomes" id="UP001241988">
    <property type="component" value="Unassembled WGS sequence"/>
</dbReference>
<gene>
    <name evidence="1" type="ORF">QOZ98_002248</name>
</gene>
<keyword evidence="2" id="KW-1185">Reference proteome</keyword>
<dbReference type="EMBL" id="JAUSWB010000005">
    <property type="protein sequence ID" value="MDQ0429420.1"/>
    <property type="molecule type" value="Genomic_DNA"/>
</dbReference>
<comment type="caution">
    <text evidence="1">The sequence shown here is derived from an EMBL/GenBank/DDBJ whole genome shotgun (WGS) entry which is preliminary data.</text>
</comment>
<accession>A0ABU0GVN4</accession>
<evidence type="ECO:0000313" key="1">
    <source>
        <dbReference type="EMBL" id="MDQ0429420.1"/>
    </source>
</evidence>
<reference evidence="1 2" key="1">
    <citation type="submission" date="2023-07" db="EMBL/GenBank/DDBJ databases">
        <title>Genomic Encyclopedia of Type Strains, Phase IV (KMG-IV): sequencing the most valuable type-strain genomes for metagenomic binning, comparative biology and taxonomic classification.</title>
        <authorList>
            <person name="Goeker M."/>
        </authorList>
    </citation>
    <scope>NUCLEOTIDE SEQUENCE [LARGE SCALE GENOMIC DNA]</scope>
    <source>
        <strain evidence="1 2">DSM 16419</strain>
    </source>
</reference>
<protein>
    <submittedName>
        <fullName evidence="1">Uncharacterized protein</fullName>
    </submittedName>
</protein>
<proteinExistence type="predicted"/>
<evidence type="ECO:0000313" key="2">
    <source>
        <dbReference type="Proteomes" id="UP001241988"/>
    </source>
</evidence>
<name>A0ABU0GVN4_9BACL</name>
<organism evidence="1 2">
    <name type="scientific">Planomicrobium stackebrandtii</name>
    <dbReference type="NCBI Taxonomy" id="253160"/>
    <lineage>
        <taxon>Bacteria</taxon>
        <taxon>Bacillati</taxon>
        <taxon>Bacillota</taxon>
        <taxon>Bacilli</taxon>
        <taxon>Bacillales</taxon>
        <taxon>Caryophanaceae</taxon>
        <taxon>Planomicrobium</taxon>
    </lineage>
</organism>
<sequence>MVAHIILGINIDTPFWISILKKQGIKNIFIFNYESQNNAELESYKDVTYIHQELAEKILQDFTDVVFYKSLYAFPGMNGQMSTLYKS</sequence>